<proteinExistence type="predicted"/>
<organism evidence="6 7">
    <name type="scientific">Pseudomonas kitaguniensis</name>
    <dbReference type="NCBI Taxonomy" id="2607908"/>
    <lineage>
        <taxon>Bacteria</taxon>
        <taxon>Pseudomonadati</taxon>
        <taxon>Pseudomonadota</taxon>
        <taxon>Gammaproteobacteria</taxon>
        <taxon>Pseudomonadales</taxon>
        <taxon>Pseudomonadaceae</taxon>
        <taxon>Pseudomonas</taxon>
    </lineage>
</organism>
<comment type="caution">
    <text evidence="6">The sequence shown here is derived from an EMBL/GenBank/DDBJ whole genome shotgun (WGS) entry which is preliminary data.</text>
</comment>
<gene>
    <name evidence="6" type="ORF">F0169_16745</name>
</gene>
<evidence type="ECO:0008006" key="8">
    <source>
        <dbReference type="Google" id="ProtNLM"/>
    </source>
</evidence>
<dbReference type="Pfam" id="PF06958">
    <property type="entry name" value="Pyocin_S"/>
    <property type="match status" value="1"/>
</dbReference>
<keyword evidence="2" id="KW-0044">Antibiotic</keyword>
<evidence type="ECO:0000259" key="5">
    <source>
        <dbReference type="Pfam" id="PF11429"/>
    </source>
</evidence>
<keyword evidence="7" id="KW-1185">Reference proteome</keyword>
<evidence type="ECO:0000259" key="4">
    <source>
        <dbReference type="Pfam" id="PF06958"/>
    </source>
</evidence>
<dbReference type="Proteomes" id="UP000326112">
    <property type="component" value="Unassembled WGS sequence"/>
</dbReference>
<dbReference type="InterPro" id="IPR016128">
    <property type="entry name" value="Pyosin/cloacin_T_dom"/>
</dbReference>
<evidence type="ECO:0000313" key="7">
    <source>
        <dbReference type="Proteomes" id="UP000326112"/>
    </source>
</evidence>
<protein>
    <recommendedName>
        <fullName evidence="8">Colicin D C-terminal domain-containing protein</fullName>
    </recommendedName>
</protein>
<dbReference type="Pfam" id="PF11429">
    <property type="entry name" value="Colicin_D"/>
    <property type="match status" value="1"/>
</dbReference>
<keyword evidence="3" id="KW-0078">Bacteriocin</keyword>
<dbReference type="InterPro" id="IPR038233">
    <property type="entry name" value="Colicin_D/E5_nuclease"/>
</dbReference>
<reference evidence="6 7" key="1">
    <citation type="journal article" date="2020" name="Int. J. Syst. Evol. Microbiol.">
        <title>Pseudomonas kitaguniensis sp. nov., a pathogen causing bacterial rot of Welsh onion in Japan.</title>
        <authorList>
            <person name="Sawada H."/>
            <person name="Fujikawa T."/>
            <person name="Nishiwaki Y."/>
            <person name="Horita H."/>
        </authorList>
    </citation>
    <scope>NUCLEOTIDE SEQUENCE [LARGE SCALE GENOMIC DNA]</scope>
    <source>
        <strain evidence="6 7">MAFF 212408</strain>
    </source>
</reference>
<dbReference type="SUPFAM" id="SSF69369">
    <property type="entry name" value="Cloacin translocation domain"/>
    <property type="match status" value="1"/>
</dbReference>
<dbReference type="EMBL" id="VUAZ01000097">
    <property type="protein sequence ID" value="MPR03576.1"/>
    <property type="molecule type" value="Genomic_DNA"/>
</dbReference>
<keyword evidence="1" id="KW-0929">Antimicrobial</keyword>
<reference evidence="6 7" key="2">
    <citation type="journal article" date="2023" name="Plant Pathol.">
        <title>Dismantling and reorganizing Pseudomonas marginalis sensu#lato.</title>
        <authorList>
            <person name="Sawada H."/>
            <person name="Fujikawa T."/>
            <person name="Satou M."/>
        </authorList>
    </citation>
    <scope>NUCLEOTIDE SEQUENCE [LARGE SCALE GENOMIC DNA]</scope>
    <source>
        <strain evidence="6 7">MAFF 212408</strain>
    </source>
</reference>
<feature type="domain" description="Colicin D C-terminal" evidence="5">
    <location>
        <begin position="457"/>
        <end position="537"/>
    </location>
</feature>
<dbReference type="SUPFAM" id="SSF102824">
    <property type="entry name" value="Colicin D/E5 nuclease domain"/>
    <property type="match status" value="1"/>
</dbReference>
<feature type="domain" description="Pyosin/cloacin translocation" evidence="4">
    <location>
        <begin position="313"/>
        <end position="442"/>
    </location>
</feature>
<evidence type="ECO:0000256" key="2">
    <source>
        <dbReference type="ARBA" id="ARBA00023022"/>
    </source>
</evidence>
<sequence>MPYKSGNTVFLGETVITAYREQTFGPNNGGGYEDFAGSRDARRIGSATRNYILEKFPPLVSNAVRNQEVLYSQKLGALATSMEDSLSAIRGKKGNTASTPVGALVQEISIRETLLADKSSKITTQIMVANSYYRTHFFSKRVSEFMRRAISDSMIFSDPDKNFQNWQKSLYAAYAAKLLNEEIAYLTQQLAWLKAQVEQAWAAEAAEQARALAQANAIRAANTFRVSARPGGAQLNAAAGSIALTASSTFTLDAAIQAAIQALKGLAATVLDRATGVGIGLLVYSPTLGNSDRFSTTMSTPVAALTPQLPSNLPEIAAAGGTVDMPYRIYGDHYQYSVIATSAGDSVSAKVPVRALTLDTALNAYTFTSADTPPRTLVFPVTTPGNSSTTTPSHMVDVPVHEGVTLTPIEVTAEALPAFYPQDLRDAIYVFPKESGLPPIYAVFSEPLDSGKFTRRQLDRKFKHASSFGIDENQKNTETLTKFKSAIEAHLADASTLPKGTYQREKGSTVFFNSKTNNMVIIGADGKFVSGWKLDPNTPQFKNYLNNGVLQ</sequence>
<accession>A0A5N7KN41</accession>
<dbReference type="Gene3D" id="3.10.450.200">
    <property type="match status" value="1"/>
</dbReference>
<dbReference type="InterPro" id="IPR024440">
    <property type="entry name" value="ColicinD_C"/>
</dbReference>
<dbReference type="InterPro" id="IPR037178">
    <property type="entry name" value="ColicinD_C_sf"/>
</dbReference>
<evidence type="ECO:0000313" key="6">
    <source>
        <dbReference type="EMBL" id="MPR03576.1"/>
    </source>
</evidence>
<name>A0A5N7KN41_9PSED</name>
<dbReference type="InterPro" id="IPR036302">
    <property type="entry name" value="Pyosin/cloacin_T_dom_sf"/>
</dbReference>
<dbReference type="RefSeq" id="WP_152747127.1">
    <property type="nucleotide sequence ID" value="NZ_JBLZPT010000003.1"/>
</dbReference>
<evidence type="ECO:0000256" key="3">
    <source>
        <dbReference type="ARBA" id="ARBA00023048"/>
    </source>
</evidence>
<evidence type="ECO:0000256" key="1">
    <source>
        <dbReference type="ARBA" id="ARBA00022529"/>
    </source>
</evidence>